<feature type="region of interest" description="Disordered" evidence="1">
    <location>
        <begin position="1"/>
        <end position="23"/>
    </location>
</feature>
<evidence type="ECO:0000256" key="1">
    <source>
        <dbReference type="SAM" id="MobiDB-lite"/>
    </source>
</evidence>
<keyword evidence="2" id="KW-0472">Membrane</keyword>
<keyword evidence="2" id="KW-1133">Transmembrane helix</keyword>
<name>A0AAN5YHJ7_ASPLE</name>
<proteinExistence type="predicted"/>
<feature type="transmembrane region" description="Helical" evidence="2">
    <location>
        <begin position="189"/>
        <end position="213"/>
    </location>
</feature>
<evidence type="ECO:0000313" key="4">
    <source>
        <dbReference type="Proteomes" id="UP000649114"/>
    </source>
</evidence>
<dbReference type="EMBL" id="JAAAPU010000179">
    <property type="protein sequence ID" value="KAF4200688.1"/>
    <property type="molecule type" value="Genomic_DNA"/>
</dbReference>
<accession>A0AAN5YHJ7</accession>
<keyword evidence="2" id="KW-0812">Transmembrane</keyword>
<comment type="caution">
    <text evidence="3">The sequence shown here is derived from an EMBL/GenBank/DDBJ whole genome shotgun (WGS) entry which is preliminary data.</text>
</comment>
<organism evidence="3 4">
    <name type="scientific">Aspergillus lentulus</name>
    <dbReference type="NCBI Taxonomy" id="293939"/>
    <lineage>
        <taxon>Eukaryota</taxon>
        <taxon>Fungi</taxon>
        <taxon>Dikarya</taxon>
        <taxon>Ascomycota</taxon>
        <taxon>Pezizomycotina</taxon>
        <taxon>Eurotiomycetes</taxon>
        <taxon>Eurotiomycetidae</taxon>
        <taxon>Eurotiales</taxon>
        <taxon>Aspergillaceae</taxon>
        <taxon>Aspergillus</taxon>
        <taxon>Aspergillus subgen. Fumigati</taxon>
    </lineage>
</organism>
<dbReference type="Proteomes" id="UP000649114">
    <property type="component" value="Unassembled WGS sequence"/>
</dbReference>
<dbReference type="AlphaFoldDB" id="A0AAN5YHJ7"/>
<reference evidence="3" key="2">
    <citation type="submission" date="2020-04" db="EMBL/GenBank/DDBJ databases">
        <authorList>
            <person name="Santos R.A.C."/>
            <person name="Steenwyk J.L."/>
            <person name="Rivero-Menendez O."/>
            <person name="Mead M.E."/>
            <person name="Silva L.P."/>
            <person name="Bastos R.W."/>
            <person name="Alastruey-Izquierdo A."/>
            <person name="Goldman G.H."/>
            <person name="Rokas A."/>
        </authorList>
    </citation>
    <scope>NUCLEOTIDE SEQUENCE</scope>
    <source>
        <strain evidence="3">CNM-CM8927</strain>
    </source>
</reference>
<gene>
    <name evidence="3" type="ORF">CNMCM8927_002621</name>
</gene>
<evidence type="ECO:0000256" key="2">
    <source>
        <dbReference type="SAM" id="Phobius"/>
    </source>
</evidence>
<protein>
    <submittedName>
        <fullName evidence="3">Uncharacterized protein</fullName>
    </submittedName>
</protein>
<reference evidence="3" key="1">
    <citation type="journal article" date="2020" name="bioRxiv">
        <title>Genomic and phenotypic heterogeneity of clinical isolates of the human pathogens Aspergillus fumigatus, Aspergillus lentulus and Aspergillus fumigatiaffinis.</title>
        <authorList>
            <person name="dos Santos R.A.C."/>
            <person name="Steenwyk J.L."/>
            <person name="Rivero-Menendez O."/>
            <person name="Mead M.E."/>
            <person name="Silva L.P."/>
            <person name="Bastos R.W."/>
            <person name="Alastruey-Izquierdo A."/>
            <person name="Goldman G.H."/>
            <person name="Rokas A."/>
        </authorList>
    </citation>
    <scope>NUCLEOTIDE SEQUENCE</scope>
    <source>
        <strain evidence="3">CNM-CM8927</strain>
    </source>
</reference>
<evidence type="ECO:0000313" key="3">
    <source>
        <dbReference type="EMBL" id="KAF4200688.1"/>
    </source>
</evidence>
<sequence length="220" mass="24023">MYAKPKPKPQLRQPSQKSVRPDASIRQYARCTRVVQLAGGSLYTERDTGSRWARGICQGYTRYTKMQKPDRACGGCMTPLKVRTMTKSRVAIVPPGSASGNAAIVFEENVEAKMSVDSIQGQTMIPAKIWQGPRTESLSSGPSSVSLRSMAQVSDCRIPSVHAWESSADCEPALRSALAAYTQSQCFQLAAATGLVVGFLPGVLYSLIGRLWLDRAFRFL</sequence>